<comment type="caution">
    <text evidence="2">The sequence shown here is derived from an EMBL/GenBank/DDBJ whole genome shotgun (WGS) entry which is preliminary data.</text>
</comment>
<name>A0A1F4TS15_UNCSA</name>
<keyword evidence="1" id="KW-0732">Signal</keyword>
<evidence type="ECO:0000313" key="2">
    <source>
        <dbReference type="EMBL" id="OGC35350.1"/>
    </source>
</evidence>
<evidence type="ECO:0008006" key="4">
    <source>
        <dbReference type="Google" id="ProtNLM"/>
    </source>
</evidence>
<feature type="signal peptide" evidence="1">
    <location>
        <begin position="1"/>
        <end position="33"/>
    </location>
</feature>
<evidence type="ECO:0000313" key="3">
    <source>
        <dbReference type="Proteomes" id="UP000177309"/>
    </source>
</evidence>
<dbReference type="EMBL" id="MEUI01000003">
    <property type="protein sequence ID" value="OGC35350.1"/>
    <property type="molecule type" value="Genomic_DNA"/>
</dbReference>
<sequence length="300" mass="32528">MKMPKHKKNNRRVGTSLVLVGLTLAVLLSPALAEDNNDDQYLTKGDAVNFVSATGFMKNKIGQLLSWTVGYDISKVNRVRLTPTVKYIRVTPRMVPPDGRTIFEIFAAVDDPGGIGNIQGVRADLSSVGRLSNSVLVDNGMFGDETAQDGIYSLQASVPSRTDLGAKEVAITVANKKGWLALAKANLDVEKDPTINKITLVPEKVKTGQETVITLSVDVENPGRARDIKEVTADLRALGYATLLLLQDDGKTETGNSHQAFSLQFTVPKTLDPGEYKVRVGVLNIYAGYTGKDITLKVER</sequence>
<dbReference type="Proteomes" id="UP000177309">
    <property type="component" value="Unassembled WGS sequence"/>
</dbReference>
<accession>A0A1F4TS15</accession>
<evidence type="ECO:0000256" key="1">
    <source>
        <dbReference type="SAM" id="SignalP"/>
    </source>
</evidence>
<reference evidence="2 3" key="1">
    <citation type="journal article" date="2016" name="Nat. Commun.">
        <title>Thousands of microbial genomes shed light on interconnected biogeochemical processes in an aquifer system.</title>
        <authorList>
            <person name="Anantharaman K."/>
            <person name="Brown C.T."/>
            <person name="Hug L.A."/>
            <person name="Sharon I."/>
            <person name="Castelle C.J."/>
            <person name="Probst A.J."/>
            <person name="Thomas B.C."/>
            <person name="Singh A."/>
            <person name="Wilkins M.J."/>
            <person name="Karaoz U."/>
            <person name="Brodie E.L."/>
            <person name="Williams K.H."/>
            <person name="Hubbard S.S."/>
            <person name="Banfield J.F."/>
        </authorList>
    </citation>
    <scope>NUCLEOTIDE SEQUENCE [LARGE SCALE GENOMIC DNA]</scope>
</reference>
<gene>
    <name evidence="2" type="ORF">A2462_07005</name>
</gene>
<protein>
    <recommendedName>
        <fullName evidence="4">CARDB domain-containing protein</fullName>
    </recommendedName>
</protein>
<proteinExistence type="predicted"/>
<dbReference type="AlphaFoldDB" id="A0A1F4TS15"/>
<organism evidence="2 3">
    <name type="scientific">candidate division WOR-1 bacterium RIFOXYC2_FULL_41_25</name>
    <dbReference type="NCBI Taxonomy" id="1802586"/>
    <lineage>
        <taxon>Bacteria</taxon>
        <taxon>Bacillati</taxon>
        <taxon>Saganbacteria</taxon>
    </lineage>
</organism>
<feature type="chain" id="PRO_5009514670" description="CARDB domain-containing protein" evidence="1">
    <location>
        <begin position="34"/>
        <end position="300"/>
    </location>
</feature>